<gene>
    <name evidence="3" type="ORF">DM860_001722</name>
</gene>
<keyword evidence="2" id="KW-1133">Transmembrane helix</keyword>
<feature type="compositionally biased region" description="Basic residues" evidence="1">
    <location>
        <begin position="45"/>
        <end position="54"/>
    </location>
</feature>
<keyword evidence="2" id="KW-0812">Transmembrane</keyword>
<dbReference type="AlphaFoldDB" id="A0A328E9F2"/>
<keyword evidence="2" id="KW-0472">Membrane</keyword>
<proteinExistence type="predicted"/>
<feature type="compositionally biased region" description="Low complexity" evidence="1">
    <location>
        <begin position="55"/>
        <end position="64"/>
    </location>
</feature>
<evidence type="ECO:0000256" key="2">
    <source>
        <dbReference type="SAM" id="Phobius"/>
    </source>
</evidence>
<accession>A0A328E9F2</accession>
<sequence>MEHQCPPLSNFKPINGPVKAQFLALIPLFPSDSKSPASESERFLRRQRLRHRPHSSAPPSSLASGRQRRRSIHSLQVITQFSINSNISQSKPDIQALELRVIWLKESDSKDMSFDSFIIGFIALSNPFRLAAAADKSSIYQFVFLFGLILLVADGSVSAASLRQIIQCRASAVATSPRQGRLDEVNQELNEPLRGSSSHEPTRNPPLKPAIELKHVSLTLHVVVFEPCSLFQMSFKNKLSYALRALIYEVNNNGA</sequence>
<name>A0A328E9F2_9ASTE</name>
<feature type="region of interest" description="Disordered" evidence="1">
    <location>
        <begin position="32"/>
        <end position="68"/>
    </location>
</feature>
<evidence type="ECO:0000313" key="3">
    <source>
        <dbReference type="EMBL" id="RAL54594.1"/>
    </source>
</evidence>
<keyword evidence="4" id="KW-1185">Reference proteome</keyword>
<protein>
    <submittedName>
        <fullName evidence="3">Uncharacterized protein</fullName>
    </submittedName>
</protein>
<evidence type="ECO:0000256" key="1">
    <source>
        <dbReference type="SAM" id="MobiDB-lite"/>
    </source>
</evidence>
<reference evidence="3 4" key="1">
    <citation type="submission" date="2018-06" db="EMBL/GenBank/DDBJ databases">
        <title>The Genome of Cuscuta australis (Dodder) Provides Insight into the Evolution of Plant Parasitism.</title>
        <authorList>
            <person name="Liu H."/>
        </authorList>
    </citation>
    <scope>NUCLEOTIDE SEQUENCE [LARGE SCALE GENOMIC DNA]</scope>
    <source>
        <strain evidence="4">cv. Yunnan</strain>
        <tissue evidence="3">Vines</tissue>
    </source>
</reference>
<feature type="transmembrane region" description="Helical" evidence="2">
    <location>
        <begin position="139"/>
        <end position="162"/>
    </location>
</feature>
<evidence type="ECO:0000313" key="4">
    <source>
        <dbReference type="Proteomes" id="UP000249390"/>
    </source>
</evidence>
<dbReference type="EMBL" id="NQVE01000009">
    <property type="protein sequence ID" value="RAL54594.1"/>
    <property type="molecule type" value="Genomic_DNA"/>
</dbReference>
<dbReference type="Proteomes" id="UP000249390">
    <property type="component" value="Unassembled WGS sequence"/>
</dbReference>
<comment type="caution">
    <text evidence="3">The sequence shown here is derived from an EMBL/GenBank/DDBJ whole genome shotgun (WGS) entry which is preliminary data.</text>
</comment>
<organism evidence="3 4">
    <name type="scientific">Cuscuta australis</name>
    <dbReference type="NCBI Taxonomy" id="267555"/>
    <lineage>
        <taxon>Eukaryota</taxon>
        <taxon>Viridiplantae</taxon>
        <taxon>Streptophyta</taxon>
        <taxon>Embryophyta</taxon>
        <taxon>Tracheophyta</taxon>
        <taxon>Spermatophyta</taxon>
        <taxon>Magnoliopsida</taxon>
        <taxon>eudicotyledons</taxon>
        <taxon>Gunneridae</taxon>
        <taxon>Pentapetalae</taxon>
        <taxon>asterids</taxon>
        <taxon>lamiids</taxon>
        <taxon>Solanales</taxon>
        <taxon>Convolvulaceae</taxon>
        <taxon>Cuscuteae</taxon>
        <taxon>Cuscuta</taxon>
        <taxon>Cuscuta subgen. Grammica</taxon>
        <taxon>Cuscuta sect. Cleistogrammica</taxon>
    </lineage>
</organism>